<reference evidence="1 2" key="1">
    <citation type="submission" date="2018-08" db="EMBL/GenBank/DDBJ databases">
        <title>Paenibacillus sp. M4BSY-1, whole genome shotgun sequence.</title>
        <authorList>
            <person name="Tuo L."/>
        </authorList>
    </citation>
    <scope>NUCLEOTIDE SEQUENCE [LARGE SCALE GENOMIC DNA]</scope>
    <source>
        <strain evidence="1 2">M4BSY-1</strain>
    </source>
</reference>
<accession>A0A371PEH8</accession>
<dbReference type="EMBL" id="QUBQ01000003">
    <property type="protein sequence ID" value="REK74353.1"/>
    <property type="molecule type" value="Genomic_DNA"/>
</dbReference>
<evidence type="ECO:0000313" key="1">
    <source>
        <dbReference type="EMBL" id="REK74353.1"/>
    </source>
</evidence>
<dbReference type="RefSeq" id="WP_116047618.1">
    <property type="nucleotide sequence ID" value="NZ_QUBQ01000003.1"/>
</dbReference>
<dbReference type="AlphaFoldDB" id="A0A371PEH8"/>
<comment type="caution">
    <text evidence="1">The sequence shown here is derived from an EMBL/GenBank/DDBJ whole genome shotgun (WGS) entry which is preliminary data.</text>
</comment>
<protein>
    <recommendedName>
        <fullName evidence="3">Polymer-forming cytoskeletal protein</fullName>
    </recommendedName>
</protein>
<sequence length="221" mass="23876">MAEKLRDMRLIGDTESLGGRFRRVRITGDAILAGDVECEGYDLTGTSHIKGSLTSAYVKFTGEVSVDGPMSSKSLRGTGELRIGRHFRGDQVRISGHLSAPGTIEAEKFELRGAVTGGSINAGQTLIKLYGPSAANEIVGGLVTVRRSRGARIKELFQQHSVTELRAGLIEGDRLDLEHTIADVVRGNTVRIGPGCVIGRVEYRDTYEKSGNAKAESEYRV</sequence>
<name>A0A371PEH8_9BACL</name>
<keyword evidence="2" id="KW-1185">Reference proteome</keyword>
<evidence type="ECO:0000313" key="2">
    <source>
        <dbReference type="Proteomes" id="UP000261905"/>
    </source>
</evidence>
<dbReference type="OrthoDB" id="1730007at2"/>
<organism evidence="1 2">
    <name type="scientific">Paenibacillus paeoniae</name>
    <dbReference type="NCBI Taxonomy" id="2292705"/>
    <lineage>
        <taxon>Bacteria</taxon>
        <taxon>Bacillati</taxon>
        <taxon>Bacillota</taxon>
        <taxon>Bacilli</taxon>
        <taxon>Bacillales</taxon>
        <taxon>Paenibacillaceae</taxon>
        <taxon>Paenibacillus</taxon>
    </lineage>
</organism>
<dbReference type="Proteomes" id="UP000261905">
    <property type="component" value="Unassembled WGS sequence"/>
</dbReference>
<proteinExistence type="predicted"/>
<evidence type="ECO:0008006" key="3">
    <source>
        <dbReference type="Google" id="ProtNLM"/>
    </source>
</evidence>
<gene>
    <name evidence="1" type="ORF">DX130_17670</name>
</gene>